<protein>
    <submittedName>
        <fullName evidence="2">Uncharacterized protein</fullName>
    </submittedName>
</protein>
<sequence length="98" mass="10664">MSTHFIEICFKSCPSTVFLCRHICIIILNVSGSAYFSNCYFFGLKESKRLNADAGVDAGVGFAVVAFAIVAFAFLISFKSLSVIYKTQSLSFELGVAI</sequence>
<dbReference type="EMBL" id="MN739979">
    <property type="protein sequence ID" value="QHT81246.1"/>
    <property type="molecule type" value="Genomic_DNA"/>
</dbReference>
<keyword evidence="1" id="KW-1133">Transmembrane helix</keyword>
<reference evidence="2" key="1">
    <citation type="journal article" date="2020" name="Nature">
        <title>Giant virus diversity and host interactions through global metagenomics.</title>
        <authorList>
            <person name="Schulz F."/>
            <person name="Roux S."/>
            <person name="Paez-Espino D."/>
            <person name="Jungbluth S."/>
            <person name="Walsh D.A."/>
            <person name="Denef V.J."/>
            <person name="McMahon K.D."/>
            <person name="Konstantinidis K.T."/>
            <person name="Eloe-Fadrosh E.A."/>
            <person name="Kyrpides N.C."/>
            <person name="Woyke T."/>
        </authorList>
    </citation>
    <scope>NUCLEOTIDE SEQUENCE</scope>
    <source>
        <strain evidence="2">GVMAG-M-3300023184-13</strain>
    </source>
</reference>
<keyword evidence="1" id="KW-0472">Membrane</keyword>
<accession>A0A6C0HM87</accession>
<keyword evidence="1" id="KW-0812">Transmembrane</keyword>
<feature type="transmembrane region" description="Helical" evidence="1">
    <location>
        <begin position="18"/>
        <end position="38"/>
    </location>
</feature>
<name>A0A6C0HM87_9ZZZZ</name>
<evidence type="ECO:0000313" key="2">
    <source>
        <dbReference type="EMBL" id="QHT81246.1"/>
    </source>
</evidence>
<proteinExistence type="predicted"/>
<dbReference type="AlphaFoldDB" id="A0A6C0HM87"/>
<feature type="transmembrane region" description="Helical" evidence="1">
    <location>
        <begin position="58"/>
        <end position="78"/>
    </location>
</feature>
<evidence type="ECO:0000256" key="1">
    <source>
        <dbReference type="SAM" id="Phobius"/>
    </source>
</evidence>
<organism evidence="2">
    <name type="scientific">viral metagenome</name>
    <dbReference type="NCBI Taxonomy" id="1070528"/>
    <lineage>
        <taxon>unclassified sequences</taxon>
        <taxon>metagenomes</taxon>
        <taxon>organismal metagenomes</taxon>
    </lineage>
</organism>